<keyword evidence="1" id="KW-0812">Transmembrane</keyword>
<keyword evidence="1" id="KW-0472">Membrane</keyword>
<comment type="caution">
    <text evidence="3">The sequence shown here is derived from an EMBL/GenBank/DDBJ whole genome shotgun (WGS) entry which is preliminary data.</text>
</comment>
<feature type="transmembrane region" description="Helical" evidence="1">
    <location>
        <begin position="196"/>
        <end position="217"/>
    </location>
</feature>
<proteinExistence type="predicted"/>
<organism evidence="3 4">
    <name type="scientific">Bremia lactucae</name>
    <name type="common">Lettuce downy mildew</name>
    <dbReference type="NCBI Taxonomy" id="4779"/>
    <lineage>
        <taxon>Eukaryota</taxon>
        <taxon>Sar</taxon>
        <taxon>Stramenopiles</taxon>
        <taxon>Oomycota</taxon>
        <taxon>Peronosporomycetes</taxon>
        <taxon>Peronosporales</taxon>
        <taxon>Peronosporaceae</taxon>
        <taxon>Bremia</taxon>
    </lineage>
</organism>
<keyword evidence="4" id="KW-1185">Reference proteome</keyword>
<dbReference type="Proteomes" id="UP000294530">
    <property type="component" value="Unassembled WGS sequence"/>
</dbReference>
<dbReference type="EMBL" id="SHOA02000012">
    <property type="protein sequence ID" value="TDH72258.1"/>
    <property type="molecule type" value="Genomic_DNA"/>
</dbReference>
<keyword evidence="2" id="KW-0732">Signal</keyword>
<dbReference type="RefSeq" id="XP_067821757.1">
    <property type="nucleotide sequence ID" value="XM_067960606.1"/>
</dbReference>
<keyword evidence="1" id="KW-1133">Transmembrane helix</keyword>
<name>A0A976II62_BRELC</name>
<accession>A0A976II62</accession>
<reference evidence="3 4" key="1">
    <citation type="journal article" date="2021" name="Genome Biol.">
        <title>AFLAP: assembly-free linkage analysis pipeline using k-mers from genome sequencing data.</title>
        <authorList>
            <person name="Fletcher K."/>
            <person name="Zhang L."/>
            <person name="Gil J."/>
            <person name="Han R."/>
            <person name="Cavanaugh K."/>
            <person name="Michelmore R."/>
        </authorList>
    </citation>
    <scope>NUCLEOTIDE SEQUENCE [LARGE SCALE GENOMIC DNA]</scope>
    <source>
        <strain evidence="3 4">SF5</strain>
    </source>
</reference>
<feature type="signal peptide" evidence="2">
    <location>
        <begin position="1"/>
        <end position="18"/>
    </location>
</feature>
<feature type="chain" id="PRO_5036871753" description="RxLR effector protein" evidence="2">
    <location>
        <begin position="19"/>
        <end position="258"/>
    </location>
</feature>
<evidence type="ECO:0000256" key="2">
    <source>
        <dbReference type="SAM" id="SignalP"/>
    </source>
</evidence>
<dbReference type="AlphaFoldDB" id="A0A976II62"/>
<sequence>MTGATLALLMRLNYAVQATTETKAIVLNHDRANFCCTKGFTTVRLRSDSPNAGEERNIFNLWRWKKSVNWMDIWVADNVPYLTSRHKLEVEKWLTWNLSVKELLKRLKFSKLTAPDAIRTKIVQLDHYCDLIDTISSAKTMNKIKKNRLELLSLLGGKHASEKRKVLAHVWASKRIPLQDVFTALKMDDLDSLKKLFLINSGQATLEFLSVCFLLLINTAKRKKSWLMCSSRRTITQLSCTSFVMDITLNLQKYYQHR</sequence>
<gene>
    <name evidence="3" type="ORF">CCR75_002509</name>
</gene>
<evidence type="ECO:0000256" key="1">
    <source>
        <dbReference type="SAM" id="Phobius"/>
    </source>
</evidence>
<protein>
    <recommendedName>
        <fullName evidence="5">RxLR effector protein</fullName>
    </recommendedName>
</protein>
<evidence type="ECO:0000313" key="4">
    <source>
        <dbReference type="Proteomes" id="UP000294530"/>
    </source>
</evidence>
<evidence type="ECO:0008006" key="5">
    <source>
        <dbReference type="Google" id="ProtNLM"/>
    </source>
</evidence>
<dbReference type="GeneID" id="94346277"/>
<evidence type="ECO:0000313" key="3">
    <source>
        <dbReference type="EMBL" id="TDH72258.1"/>
    </source>
</evidence>
<dbReference type="KEGG" id="blac:94346277"/>